<feature type="binding site" evidence="2">
    <location>
        <position position="138"/>
    </location>
    <ligand>
        <name>Mn(2+)</name>
        <dbReference type="ChEBI" id="CHEBI:29035"/>
        <label>2</label>
    </ligand>
</feature>
<dbReference type="SUPFAM" id="SSF53187">
    <property type="entry name" value="Zn-dependent exopeptidases"/>
    <property type="match status" value="1"/>
</dbReference>
<dbReference type="CDD" id="cd05666">
    <property type="entry name" value="M20_Acy1-like"/>
    <property type="match status" value="1"/>
</dbReference>
<feature type="domain" description="Peptidase M20 dimerisation" evidence="3">
    <location>
        <begin position="187"/>
        <end position="283"/>
    </location>
</feature>
<dbReference type="GO" id="GO:0019877">
    <property type="term" value="P:diaminopimelate biosynthetic process"/>
    <property type="evidence" value="ECO:0007669"/>
    <property type="project" value="UniProtKB-ARBA"/>
</dbReference>
<dbReference type="SUPFAM" id="SSF55031">
    <property type="entry name" value="Bacterial exopeptidase dimerisation domain"/>
    <property type="match status" value="1"/>
</dbReference>
<dbReference type="EMBL" id="PQGA01000021">
    <property type="protein sequence ID" value="POR46900.1"/>
    <property type="molecule type" value="Genomic_DNA"/>
</dbReference>
<comment type="caution">
    <text evidence="4">The sequence shown here is derived from an EMBL/GenBank/DDBJ whole genome shotgun (WGS) entry which is preliminary data.</text>
</comment>
<dbReference type="OrthoDB" id="8875216at2"/>
<dbReference type="Proteomes" id="UP000237381">
    <property type="component" value="Unassembled WGS sequence"/>
</dbReference>
<evidence type="ECO:0000256" key="2">
    <source>
        <dbReference type="PIRSR" id="PIRSR005962-1"/>
    </source>
</evidence>
<reference evidence="4 5" key="1">
    <citation type="submission" date="2018-01" db="EMBL/GenBank/DDBJ databases">
        <title>Genomic Encyclopedia of Type Strains, Phase III (KMG-III): the genomes of soil and plant-associated and newly described type strains.</title>
        <authorList>
            <person name="Whitman W."/>
        </authorList>
    </citation>
    <scope>NUCLEOTIDE SEQUENCE [LARGE SCALE GENOMIC DNA]</scope>
    <source>
        <strain evidence="4 5">JCM 18070</strain>
    </source>
</reference>
<feature type="binding site" evidence="2">
    <location>
        <position position="164"/>
    </location>
    <ligand>
        <name>Mn(2+)</name>
        <dbReference type="ChEBI" id="CHEBI:29035"/>
        <label>2</label>
    </ligand>
</feature>
<dbReference type="Pfam" id="PF01546">
    <property type="entry name" value="Peptidase_M20"/>
    <property type="match status" value="1"/>
</dbReference>
<dbReference type="GO" id="GO:0050118">
    <property type="term" value="F:N-acetyldiaminopimelate deacetylase activity"/>
    <property type="evidence" value="ECO:0007669"/>
    <property type="project" value="UniProtKB-ARBA"/>
</dbReference>
<dbReference type="Gene3D" id="3.30.70.360">
    <property type="match status" value="1"/>
</dbReference>
<dbReference type="GO" id="GO:0046872">
    <property type="term" value="F:metal ion binding"/>
    <property type="evidence" value="ECO:0007669"/>
    <property type="project" value="UniProtKB-KW"/>
</dbReference>
<dbReference type="InterPro" id="IPR017439">
    <property type="entry name" value="Amidohydrolase"/>
</dbReference>
<dbReference type="InterPro" id="IPR011650">
    <property type="entry name" value="Peptidase_M20_dimer"/>
</dbReference>
<accession>A0A2S4LWS7</accession>
<comment type="cofactor">
    <cofactor evidence="2">
        <name>Mn(2+)</name>
        <dbReference type="ChEBI" id="CHEBI:29035"/>
    </cofactor>
    <text evidence="2">The Mn(2+) ion enhances activity.</text>
</comment>
<evidence type="ECO:0000259" key="3">
    <source>
        <dbReference type="Pfam" id="PF07687"/>
    </source>
</evidence>
<dbReference type="PIRSF" id="PIRSF005962">
    <property type="entry name" value="Pept_M20D_amidohydro"/>
    <property type="match status" value="1"/>
</dbReference>
<gene>
    <name evidence="4" type="ORF">B0G62_12155</name>
</gene>
<protein>
    <submittedName>
        <fullName evidence="4">Hippurate hydrolase</fullName>
    </submittedName>
</protein>
<keyword evidence="2" id="KW-0464">Manganese</keyword>
<evidence type="ECO:0000313" key="5">
    <source>
        <dbReference type="Proteomes" id="UP000237381"/>
    </source>
</evidence>
<dbReference type="Gene3D" id="3.40.630.10">
    <property type="entry name" value="Zn peptidases"/>
    <property type="match status" value="1"/>
</dbReference>
<feature type="binding site" evidence="2">
    <location>
        <position position="105"/>
    </location>
    <ligand>
        <name>Mn(2+)</name>
        <dbReference type="ChEBI" id="CHEBI:29035"/>
        <label>2</label>
    </ligand>
</feature>
<evidence type="ECO:0000313" key="4">
    <source>
        <dbReference type="EMBL" id="POR46900.1"/>
    </source>
</evidence>
<organism evidence="4 5">
    <name type="scientific">Paraburkholderia eburnea</name>
    <dbReference type="NCBI Taxonomy" id="1189126"/>
    <lineage>
        <taxon>Bacteria</taxon>
        <taxon>Pseudomonadati</taxon>
        <taxon>Pseudomonadota</taxon>
        <taxon>Betaproteobacteria</taxon>
        <taxon>Burkholderiales</taxon>
        <taxon>Burkholderiaceae</taxon>
        <taxon>Paraburkholderia</taxon>
    </lineage>
</organism>
<dbReference type="PANTHER" id="PTHR11014">
    <property type="entry name" value="PEPTIDASE M20 FAMILY MEMBER"/>
    <property type="match status" value="1"/>
</dbReference>
<proteinExistence type="predicted"/>
<sequence length="389" mass="42273">MEFDTVPRGMREIQDEMIAIRRRIHAMPELGFEEIQTGNLVASCLEKWGYRVHRGLGRTGVVGTLKNGEGPSLALRADMDALPIQEESALPYASAIAGKMHACGHDGHTAILLAAARYLAEHRQFKGTLHLVFQPAEEGLGGAKAMLDDGLFELFPCDAIFALHNMPGLPAGKFGFVSGPCLASSDTVTIRVYGHGGHGAMPHVAVDPVVVCASLVMALQSIVSRNVNPLDSAIVTVGEIRSGDAPNVIPDMAQMRLSVRAFNPEVRSLLERRITDLTESHAKSFGARAEVDYQRRYPVLVNHEAQTALAREVALNWLGEDGLVPNMRPVTASEDFAFLLEKKPGCYLFIGNGDGEGGCMVHNPRYDFNDACLPVAATYWVKLVERFLG</sequence>
<name>A0A2S4LWS7_9BURK</name>
<keyword evidence="1 4" id="KW-0378">Hydrolase</keyword>
<dbReference type="FunFam" id="3.30.70.360:FF:000001">
    <property type="entry name" value="N-acetyldiaminopimelate deacetylase"/>
    <property type="match status" value="1"/>
</dbReference>
<dbReference type="InterPro" id="IPR002933">
    <property type="entry name" value="Peptidase_M20"/>
</dbReference>
<dbReference type="NCBIfam" id="TIGR01891">
    <property type="entry name" value="amidohydrolases"/>
    <property type="match status" value="1"/>
</dbReference>
<evidence type="ECO:0000256" key="1">
    <source>
        <dbReference type="ARBA" id="ARBA00022801"/>
    </source>
</evidence>
<keyword evidence="2" id="KW-0479">Metal-binding</keyword>
<keyword evidence="5" id="KW-1185">Reference proteome</keyword>
<feature type="binding site" evidence="2">
    <location>
        <position position="362"/>
    </location>
    <ligand>
        <name>Mn(2+)</name>
        <dbReference type="ChEBI" id="CHEBI:29035"/>
        <label>2</label>
    </ligand>
</feature>
<dbReference type="RefSeq" id="WP_103707111.1">
    <property type="nucleotide sequence ID" value="NZ_PQGA01000021.1"/>
</dbReference>
<dbReference type="PANTHER" id="PTHR11014:SF63">
    <property type="entry name" value="METALLOPEPTIDASE, PUTATIVE (AFU_ORTHOLOGUE AFUA_6G09600)-RELATED"/>
    <property type="match status" value="1"/>
</dbReference>
<feature type="binding site" evidence="2">
    <location>
        <position position="103"/>
    </location>
    <ligand>
        <name>Mn(2+)</name>
        <dbReference type="ChEBI" id="CHEBI:29035"/>
        <label>2</label>
    </ligand>
</feature>
<dbReference type="InterPro" id="IPR036264">
    <property type="entry name" value="Bact_exopeptidase_dim_dom"/>
</dbReference>
<dbReference type="AlphaFoldDB" id="A0A2S4LWS7"/>
<dbReference type="Pfam" id="PF07687">
    <property type="entry name" value="M20_dimer"/>
    <property type="match status" value="1"/>
</dbReference>